<dbReference type="Proteomes" id="UP000290809">
    <property type="component" value="Unassembled WGS sequence"/>
</dbReference>
<dbReference type="PROSITE" id="PS50089">
    <property type="entry name" value="ZF_RING_2"/>
    <property type="match status" value="1"/>
</dbReference>
<evidence type="ECO:0000256" key="2">
    <source>
        <dbReference type="ARBA" id="ARBA00022771"/>
    </source>
</evidence>
<evidence type="ECO:0000256" key="3">
    <source>
        <dbReference type="ARBA" id="ARBA00022833"/>
    </source>
</evidence>
<dbReference type="PANTHER" id="PTHR46359:SF2">
    <property type="entry name" value="GEO07743P1"/>
    <property type="match status" value="1"/>
</dbReference>
<dbReference type="Pfam" id="PF13639">
    <property type="entry name" value="zf-RING_2"/>
    <property type="match status" value="1"/>
</dbReference>
<evidence type="ECO:0000313" key="8">
    <source>
        <dbReference type="Proteomes" id="UP000290809"/>
    </source>
</evidence>
<evidence type="ECO:0000256" key="4">
    <source>
        <dbReference type="PROSITE-ProRule" id="PRU00175"/>
    </source>
</evidence>
<evidence type="ECO:0000256" key="1">
    <source>
        <dbReference type="ARBA" id="ARBA00022723"/>
    </source>
</evidence>
<keyword evidence="3" id="KW-0862">Zinc</keyword>
<dbReference type="SUPFAM" id="SSF57850">
    <property type="entry name" value="RING/U-box"/>
    <property type="match status" value="1"/>
</dbReference>
<gene>
    <name evidence="7" type="ORF">DC041_0002922</name>
</gene>
<keyword evidence="2 4" id="KW-0863">Zinc-finger</keyword>
<dbReference type="EMBL" id="QMKO01003892">
    <property type="protein sequence ID" value="RTG80741.1"/>
    <property type="molecule type" value="Genomic_DNA"/>
</dbReference>
<name>A0A430PZ33_SCHBO</name>
<evidence type="ECO:0000313" key="7">
    <source>
        <dbReference type="EMBL" id="RTG80741.1"/>
    </source>
</evidence>
<feature type="region of interest" description="Disordered" evidence="5">
    <location>
        <begin position="155"/>
        <end position="175"/>
    </location>
</feature>
<dbReference type="GO" id="GO:0061630">
    <property type="term" value="F:ubiquitin protein ligase activity"/>
    <property type="evidence" value="ECO:0007669"/>
    <property type="project" value="TreeGrafter"/>
</dbReference>
<dbReference type="InterPro" id="IPR013083">
    <property type="entry name" value="Znf_RING/FYVE/PHD"/>
</dbReference>
<dbReference type="GO" id="GO:0006511">
    <property type="term" value="P:ubiquitin-dependent protein catabolic process"/>
    <property type="evidence" value="ECO:0007669"/>
    <property type="project" value="TreeGrafter"/>
</dbReference>
<keyword evidence="1" id="KW-0479">Metal-binding</keyword>
<dbReference type="InterPro" id="IPR052804">
    <property type="entry name" value="UEC_component"/>
</dbReference>
<sequence>CIICMCEYEEGEELRYLPCLHTYHRVCIDDWLMRALTCPSCLEEIRPNSPVKIRSNINSQNTIHNNHNNNESSENNNNNNNVVSQRNDNSVPISCHPQHNSQSIHEYNRRTKTVQRIILEQLKPQNNNNNNNDTAVVGDISDRNYNISHMIRHRQHHHQQLQQHRRTRSIGPSRRSYSMNAFNVTLPYGYRRGNSVTAIDMLNSVIQTTDDNTYSINNNYI</sequence>
<feature type="region of interest" description="Disordered" evidence="5">
    <location>
        <begin position="60"/>
        <end position="107"/>
    </location>
</feature>
<dbReference type="AlphaFoldDB" id="A0A430PZ33"/>
<dbReference type="Gene3D" id="3.30.40.10">
    <property type="entry name" value="Zinc/RING finger domain, C3HC4 (zinc finger)"/>
    <property type="match status" value="1"/>
</dbReference>
<feature type="domain" description="RING-type" evidence="6">
    <location>
        <begin position="1"/>
        <end position="41"/>
    </location>
</feature>
<proteinExistence type="predicted"/>
<accession>A0A430PZ33</accession>
<reference evidence="7 8" key="1">
    <citation type="journal article" date="2019" name="PLoS Pathog.">
        <title>Genome sequence of the bovine parasite Schistosoma bovis Tanzania.</title>
        <authorList>
            <person name="Oey H."/>
            <person name="Zakrzewski M."/>
            <person name="Gobert G."/>
            <person name="Gravermann K."/>
            <person name="Stoye J."/>
            <person name="Jones M."/>
            <person name="Mcmanus D."/>
            <person name="Krause L."/>
        </authorList>
    </citation>
    <scope>NUCLEOTIDE SEQUENCE [LARGE SCALE GENOMIC DNA]</scope>
    <source>
        <strain evidence="7 8">TAN1997</strain>
    </source>
</reference>
<dbReference type="GO" id="GO:0000151">
    <property type="term" value="C:ubiquitin ligase complex"/>
    <property type="evidence" value="ECO:0007669"/>
    <property type="project" value="TreeGrafter"/>
</dbReference>
<feature type="non-terminal residue" evidence="7">
    <location>
        <position position="1"/>
    </location>
</feature>
<dbReference type="CDD" id="cd16468">
    <property type="entry name" value="RING-H2_RNF11"/>
    <property type="match status" value="1"/>
</dbReference>
<organism evidence="7 8">
    <name type="scientific">Schistosoma bovis</name>
    <name type="common">Blood fluke</name>
    <dbReference type="NCBI Taxonomy" id="6184"/>
    <lineage>
        <taxon>Eukaryota</taxon>
        <taxon>Metazoa</taxon>
        <taxon>Spiralia</taxon>
        <taxon>Lophotrochozoa</taxon>
        <taxon>Platyhelminthes</taxon>
        <taxon>Trematoda</taxon>
        <taxon>Digenea</taxon>
        <taxon>Strigeidida</taxon>
        <taxon>Schistosomatoidea</taxon>
        <taxon>Schistosomatidae</taxon>
        <taxon>Schistosoma</taxon>
    </lineage>
</organism>
<feature type="compositionally biased region" description="Low complexity" evidence="5">
    <location>
        <begin position="60"/>
        <end position="90"/>
    </location>
</feature>
<dbReference type="InterPro" id="IPR042981">
    <property type="entry name" value="RNF11_RING-H2"/>
</dbReference>
<dbReference type="GO" id="GO:0008270">
    <property type="term" value="F:zinc ion binding"/>
    <property type="evidence" value="ECO:0007669"/>
    <property type="project" value="UniProtKB-KW"/>
</dbReference>
<dbReference type="STRING" id="6184.A0A430PZ33"/>
<feature type="compositionally biased region" description="Basic residues" evidence="5">
    <location>
        <begin position="155"/>
        <end position="168"/>
    </location>
</feature>
<dbReference type="SMART" id="SM00184">
    <property type="entry name" value="RING"/>
    <property type="match status" value="1"/>
</dbReference>
<evidence type="ECO:0000256" key="5">
    <source>
        <dbReference type="SAM" id="MobiDB-lite"/>
    </source>
</evidence>
<dbReference type="InterPro" id="IPR001841">
    <property type="entry name" value="Znf_RING"/>
</dbReference>
<evidence type="ECO:0000259" key="6">
    <source>
        <dbReference type="PROSITE" id="PS50089"/>
    </source>
</evidence>
<comment type="caution">
    <text evidence="7">The sequence shown here is derived from an EMBL/GenBank/DDBJ whole genome shotgun (WGS) entry which is preliminary data.</text>
</comment>
<keyword evidence="8" id="KW-1185">Reference proteome</keyword>
<dbReference type="PANTHER" id="PTHR46359">
    <property type="entry name" value="GEO07743P1"/>
    <property type="match status" value="1"/>
</dbReference>
<protein>
    <recommendedName>
        <fullName evidence="6">RING-type domain-containing protein</fullName>
    </recommendedName>
</protein>